<reference evidence="6 7" key="1">
    <citation type="submission" date="2023-08" db="EMBL/GenBank/DDBJ databases">
        <title>Phytohabitans sansha sp. nov., isolated from marine sediment.</title>
        <authorList>
            <person name="Zhao Y."/>
            <person name="Yi K."/>
        </authorList>
    </citation>
    <scope>NUCLEOTIDE SEQUENCE [LARGE SCALE GENOMIC DNA]</scope>
    <source>
        <strain evidence="6 7">ZYX-F-186</strain>
    </source>
</reference>
<comment type="caution">
    <text evidence="6">The sequence shown here is derived from an EMBL/GenBank/DDBJ whole genome shotgun (WGS) entry which is preliminary data.</text>
</comment>
<evidence type="ECO:0000256" key="4">
    <source>
        <dbReference type="ARBA" id="ARBA00023002"/>
    </source>
</evidence>
<dbReference type="GO" id="GO:0051213">
    <property type="term" value="F:dioxygenase activity"/>
    <property type="evidence" value="ECO:0007669"/>
    <property type="project" value="UniProtKB-KW"/>
</dbReference>
<dbReference type="EMBL" id="JAVHUY010000004">
    <property type="protein sequence ID" value="MDQ7903931.1"/>
    <property type="molecule type" value="Genomic_DNA"/>
</dbReference>
<dbReference type="Proteomes" id="UP001230908">
    <property type="component" value="Unassembled WGS sequence"/>
</dbReference>
<dbReference type="SUPFAM" id="SSF51182">
    <property type="entry name" value="RmlC-like cupins"/>
    <property type="match status" value="1"/>
</dbReference>
<evidence type="ECO:0000256" key="3">
    <source>
        <dbReference type="ARBA" id="ARBA00022964"/>
    </source>
</evidence>
<comment type="similarity">
    <text evidence="1">Belongs to the cysteine dioxygenase family.</text>
</comment>
<dbReference type="CDD" id="cd10548">
    <property type="entry name" value="cupin_CDO"/>
    <property type="match status" value="1"/>
</dbReference>
<evidence type="ECO:0000313" key="6">
    <source>
        <dbReference type="EMBL" id="MDQ7903931.1"/>
    </source>
</evidence>
<organism evidence="6 7">
    <name type="scientific">Phytohabitans maris</name>
    <dbReference type="NCBI Taxonomy" id="3071409"/>
    <lineage>
        <taxon>Bacteria</taxon>
        <taxon>Bacillati</taxon>
        <taxon>Actinomycetota</taxon>
        <taxon>Actinomycetes</taxon>
        <taxon>Micromonosporales</taxon>
        <taxon>Micromonosporaceae</taxon>
    </lineage>
</organism>
<proteinExistence type="inferred from homology"/>
<evidence type="ECO:0000256" key="5">
    <source>
        <dbReference type="ARBA" id="ARBA00023004"/>
    </source>
</evidence>
<keyword evidence="4" id="KW-0560">Oxidoreductase</keyword>
<dbReference type="PANTHER" id="PTHR12918">
    <property type="entry name" value="CYSTEINE DIOXYGENASE"/>
    <property type="match status" value="1"/>
</dbReference>
<evidence type="ECO:0000256" key="1">
    <source>
        <dbReference type="ARBA" id="ARBA00006622"/>
    </source>
</evidence>
<dbReference type="Gene3D" id="2.60.120.10">
    <property type="entry name" value="Jelly Rolls"/>
    <property type="match status" value="1"/>
</dbReference>
<dbReference type="InterPro" id="IPR014710">
    <property type="entry name" value="RmlC-like_jellyroll"/>
</dbReference>
<evidence type="ECO:0000256" key="2">
    <source>
        <dbReference type="ARBA" id="ARBA00022723"/>
    </source>
</evidence>
<name>A0ABU0ZA47_9ACTN</name>
<dbReference type="RefSeq" id="WP_308711208.1">
    <property type="nucleotide sequence ID" value="NZ_JAVHUY010000004.1"/>
</dbReference>
<dbReference type="PANTHER" id="PTHR12918:SF1">
    <property type="entry name" value="CYSTEINE DIOXYGENASE TYPE 1"/>
    <property type="match status" value="1"/>
</dbReference>
<keyword evidence="5" id="KW-0408">Iron</keyword>
<keyword evidence="2" id="KW-0479">Metal-binding</keyword>
<dbReference type="InterPro" id="IPR011051">
    <property type="entry name" value="RmlC_Cupin_sf"/>
</dbReference>
<evidence type="ECO:0000313" key="7">
    <source>
        <dbReference type="Proteomes" id="UP001230908"/>
    </source>
</evidence>
<keyword evidence="7" id="KW-1185">Reference proteome</keyword>
<dbReference type="InterPro" id="IPR010300">
    <property type="entry name" value="CDO_1"/>
</dbReference>
<gene>
    <name evidence="6" type="ORF">RB614_05270</name>
</gene>
<sequence length="167" mass="18356">MTFFSDLLAAARRWAADPDSWPIQPRYDPVERWYARLSETPEHEVWLLTWLPGQHTDWHDHGGSAGAFTVVSGALVERTAITTPQKRSASLHVSAGAPGGGRVRKMDLPAGSGRRFGSHHVHGVANEGTVPAVSIHVYAPALRSMTRYRLVDGKLRVAEVERAGVSW</sequence>
<protein>
    <submittedName>
        <fullName evidence="6">Cysteine dioxygenase family protein</fullName>
    </submittedName>
</protein>
<accession>A0ABU0ZA47</accession>
<dbReference type="Pfam" id="PF05995">
    <property type="entry name" value="CDO_I"/>
    <property type="match status" value="1"/>
</dbReference>
<keyword evidence="3 6" id="KW-0223">Dioxygenase</keyword>